<dbReference type="Proteomes" id="UP000176578">
    <property type="component" value="Unassembled WGS sequence"/>
</dbReference>
<organism evidence="1 2">
    <name type="scientific">Candidatus Daviesbacteria bacterium RIFCSPLOWO2_02_FULL_41_8</name>
    <dbReference type="NCBI Taxonomy" id="1797798"/>
    <lineage>
        <taxon>Bacteria</taxon>
        <taxon>Candidatus Daviesiibacteriota</taxon>
    </lineage>
</organism>
<reference evidence="1 2" key="1">
    <citation type="journal article" date="2016" name="Nat. Commun.">
        <title>Thousands of microbial genomes shed light on interconnected biogeochemical processes in an aquifer system.</title>
        <authorList>
            <person name="Anantharaman K."/>
            <person name="Brown C.T."/>
            <person name="Hug L.A."/>
            <person name="Sharon I."/>
            <person name="Castelle C.J."/>
            <person name="Probst A.J."/>
            <person name="Thomas B.C."/>
            <person name="Singh A."/>
            <person name="Wilkins M.J."/>
            <person name="Karaoz U."/>
            <person name="Brodie E.L."/>
            <person name="Williams K.H."/>
            <person name="Hubbard S.S."/>
            <person name="Banfield J.F."/>
        </authorList>
    </citation>
    <scope>NUCLEOTIDE SEQUENCE [LARGE SCALE GENOMIC DNA]</scope>
</reference>
<name>A0A1F5NIV6_9BACT</name>
<proteinExistence type="predicted"/>
<evidence type="ECO:0000313" key="2">
    <source>
        <dbReference type="Proteomes" id="UP000176578"/>
    </source>
</evidence>
<comment type="caution">
    <text evidence="1">The sequence shown here is derived from an EMBL/GenBank/DDBJ whole genome shotgun (WGS) entry which is preliminary data.</text>
</comment>
<gene>
    <name evidence="1" type="ORF">A3J19_01675</name>
</gene>
<dbReference type="EMBL" id="MFDZ01000045">
    <property type="protein sequence ID" value="OGE77565.1"/>
    <property type="molecule type" value="Genomic_DNA"/>
</dbReference>
<accession>A0A1F5NIV6</accession>
<sequence>MKKAELSQTDYEFILLMSAKPKTKKGKRLVDEASHKYHDKINWSGLAGTPIAGTDDQKKAVVDLIDPCDFTE</sequence>
<dbReference type="AlphaFoldDB" id="A0A1F5NIV6"/>
<evidence type="ECO:0000313" key="1">
    <source>
        <dbReference type="EMBL" id="OGE77565.1"/>
    </source>
</evidence>
<protein>
    <submittedName>
        <fullName evidence="1">Uncharacterized protein</fullName>
    </submittedName>
</protein>